<dbReference type="Proteomes" id="UP000019918">
    <property type="component" value="Unassembled WGS sequence"/>
</dbReference>
<proteinExistence type="predicted"/>
<keyword evidence="3" id="KW-1185">Reference proteome</keyword>
<reference evidence="2 3" key="1">
    <citation type="submission" date="2014-02" db="EMBL/GenBank/DDBJ databases">
        <title>Draft genome of Erwinia mallotivora strain BT-MARDI, a papaya dieback pathogen.</title>
        <authorList>
            <person name="Redzuan R."/>
            <person name="Abu Bakar N."/>
            <person name="Badrun R."/>
            <person name="Mohd Raih M.F."/>
            <person name="Rozano L."/>
            <person name="Mat Amin N."/>
        </authorList>
    </citation>
    <scope>NUCLEOTIDE SEQUENCE [LARGE SCALE GENOMIC DNA]</scope>
    <source>
        <strain evidence="2 3">BT-MARDI</strain>
    </source>
</reference>
<name>A0A014NKZ2_9GAMM</name>
<dbReference type="AlphaFoldDB" id="A0A014NKZ2"/>
<evidence type="ECO:0000313" key="2">
    <source>
        <dbReference type="EMBL" id="EXU74460.1"/>
    </source>
</evidence>
<comment type="caution">
    <text evidence="2">The sequence shown here is derived from an EMBL/GenBank/DDBJ whole genome shotgun (WGS) entry which is preliminary data.</text>
</comment>
<evidence type="ECO:0000313" key="3">
    <source>
        <dbReference type="Proteomes" id="UP000019918"/>
    </source>
</evidence>
<protein>
    <submittedName>
        <fullName evidence="2">Uncharacterized protein</fullName>
    </submittedName>
</protein>
<feature type="region of interest" description="Disordered" evidence="1">
    <location>
        <begin position="1"/>
        <end position="24"/>
    </location>
</feature>
<evidence type="ECO:0000256" key="1">
    <source>
        <dbReference type="SAM" id="MobiDB-lite"/>
    </source>
</evidence>
<dbReference type="PATRIC" id="fig|69222.5.peg.3460"/>
<dbReference type="EMBL" id="JFHN01000060">
    <property type="protein sequence ID" value="EXU74460.1"/>
    <property type="molecule type" value="Genomic_DNA"/>
</dbReference>
<sequence length="66" mass="7453">MIQQVKNQQSRPATPQKVKNSACNRTAGSWLSAAIRSEKNQKNQSCSDCRQSRTECRTDSNLNKKL</sequence>
<gene>
    <name evidence="2" type="ORF">BG55_17000</name>
</gene>
<dbReference type="STRING" id="69222.BG55_17000"/>
<organism evidence="2 3">
    <name type="scientific">Erwinia mallotivora</name>
    <dbReference type="NCBI Taxonomy" id="69222"/>
    <lineage>
        <taxon>Bacteria</taxon>
        <taxon>Pseudomonadati</taxon>
        <taxon>Pseudomonadota</taxon>
        <taxon>Gammaproteobacteria</taxon>
        <taxon>Enterobacterales</taxon>
        <taxon>Erwiniaceae</taxon>
        <taxon>Erwinia</taxon>
    </lineage>
</organism>
<accession>A0A014NKZ2</accession>